<dbReference type="EMBL" id="JAXBCZ010000001">
    <property type="protein sequence ID" value="MEA1305338.1"/>
    <property type="molecule type" value="Genomic_DNA"/>
</dbReference>
<feature type="compositionally biased region" description="Polar residues" evidence="1">
    <location>
        <begin position="702"/>
        <end position="712"/>
    </location>
</feature>
<name>A0AAW9KWG1_9ACTO</name>
<accession>A0AAW9KWG1</accession>
<proteinExistence type="predicted"/>
<reference evidence="3 4" key="1">
    <citation type="submission" date="2023-06" db="EMBL/GenBank/DDBJ databases">
        <title>Actinomyces orist ORNL 0101 HMT-893 genome.</title>
        <authorList>
            <person name="Johnston C.D."/>
            <person name="Chen T."/>
            <person name="Dewhirst F.E."/>
        </authorList>
    </citation>
    <scope>NUCLEOTIDE SEQUENCE [LARGE SCALE GENOMIC DNA]</scope>
    <source>
        <strain evidence="3 4">ORNL 0101</strain>
    </source>
</reference>
<feature type="region of interest" description="Disordered" evidence="1">
    <location>
        <begin position="688"/>
        <end position="734"/>
    </location>
</feature>
<comment type="caution">
    <text evidence="3">The sequence shown here is derived from an EMBL/GenBank/DDBJ whole genome shotgun (WGS) entry which is preliminary data.</text>
</comment>
<feature type="compositionally biased region" description="Basic and acidic residues" evidence="1">
    <location>
        <begin position="17"/>
        <end position="40"/>
    </location>
</feature>
<feature type="region of interest" description="Disordered" evidence="1">
    <location>
        <begin position="15"/>
        <end position="43"/>
    </location>
</feature>
<feature type="domain" description="DUF6571" evidence="2">
    <location>
        <begin position="1"/>
        <end position="712"/>
    </location>
</feature>
<organism evidence="3 4">
    <name type="scientific">Actinomyces oris</name>
    <dbReference type="NCBI Taxonomy" id="544580"/>
    <lineage>
        <taxon>Bacteria</taxon>
        <taxon>Bacillati</taxon>
        <taxon>Actinomycetota</taxon>
        <taxon>Actinomycetes</taxon>
        <taxon>Actinomycetales</taxon>
        <taxon>Actinomycetaceae</taxon>
        <taxon>Actinomyces</taxon>
    </lineage>
</organism>
<dbReference type="Proteomes" id="UP001289581">
    <property type="component" value="Unassembled WGS sequence"/>
</dbReference>
<dbReference type="RefSeq" id="WP_143225804.1">
    <property type="nucleotide sequence ID" value="NZ_JAXBCZ010000001.1"/>
</dbReference>
<evidence type="ECO:0000313" key="4">
    <source>
        <dbReference type="Proteomes" id="UP001289581"/>
    </source>
</evidence>
<gene>
    <name evidence="3" type="ORF">QU665_09725</name>
</gene>
<dbReference type="Pfam" id="PF20211">
    <property type="entry name" value="DUF6571"/>
    <property type="match status" value="1"/>
</dbReference>
<protein>
    <submittedName>
        <fullName evidence="3">DUF6571 family protein</fullName>
    </submittedName>
</protein>
<dbReference type="InterPro" id="IPR046701">
    <property type="entry name" value="DUF6571"/>
</dbReference>
<sequence>MGTIKLNPDKLKKKIKGLRDKSDEAGRARANIDTESKELGDPSPSKAVYTFHINSATHINNVRACADRIESEMNRIIELNQSGVATMNGGTITVENVPDTILTGEKKEFETWKQGALDAKDLQTVLSGKTPKSGRSYQDITKSMGANKDNANYSRGVIDTIGAENLTQLPLDATNFFYDEKNQVSSYPDSGKDLAGLLGTLLASASHTWSAKETADVAEKIYTSVNIDGQYGRITVLNSILGGHDANGDHINDLNFTTNFLDELAPRLEKIDWEKIRQYAEKAEKDPYHNSAAGDFVPGMLVYPGLGQVLTDRAFDPMAGVLDAMGNNPDAAMHFLAPPAKGSKSDADTTRMERLAQRNWESAGYSGAAAGYSGFTAALAALSTKRASSSTEEAARASDATGTAIHNLAYYGKQEFYNDDAKARVGMILANCAPEVTATWADGIPTDPRLPNQTHTLPGATYNDITALGYKIADSPDATATLSAGIGEYTHRRAQERMAQHPNDKAEQVKSINLAYNDGVMATGFLAGLADEKAKAINKDSEKKAEAASASSRAAINVFTDTTLAGLGAIEGGPAGVIVNSAAAKVAKPALTTMLTPVIADATGGNNKPVQRTSAMTAAPNEGLYASAVQEAANSGLLDQQDFEKDNHQKRDYKWITQGNDGNYKIDLKNANSETYKEVKSWTSSIQQNHSSPTLEGIENDFNGNYAGSRSNGAEAATNLRVHGKPSGTEASGS</sequence>
<evidence type="ECO:0000256" key="1">
    <source>
        <dbReference type="SAM" id="MobiDB-lite"/>
    </source>
</evidence>
<dbReference type="AlphaFoldDB" id="A0AAW9KWG1"/>
<evidence type="ECO:0000313" key="3">
    <source>
        <dbReference type="EMBL" id="MEA1305338.1"/>
    </source>
</evidence>
<evidence type="ECO:0000259" key="2">
    <source>
        <dbReference type="Pfam" id="PF20211"/>
    </source>
</evidence>
<keyword evidence="4" id="KW-1185">Reference proteome</keyword>